<dbReference type="Proteomes" id="UP000008672">
    <property type="component" value="Unassembled WGS sequence"/>
</dbReference>
<evidence type="ECO:0000256" key="1">
    <source>
        <dbReference type="ARBA" id="ARBA00008686"/>
    </source>
</evidence>
<dbReference type="AlphaFoldDB" id="H3BH02"/>
<comment type="similarity">
    <text evidence="1">Belongs to the dysbindin family.</text>
</comment>
<accession>H3BH02</accession>
<dbReference type="EMBL" id="AFYH01003874">
    <property type="status" value="NOT_ANNOTATED_CDS"/>
    <property type="molecule type" value="Genomic_DNA"/>
</dbReference>
<dbReference type="EMBL" id="AFYH01003872">
    <property type="status" value="NOT_ANNOTATED_CDS"/>
    <property type="molecule type" value="Genomic_DNA"/>
</dbReference>
<dbReference type="EMBL" id="AFYH01003871">
    <property type="status" value="NOT_ANNOTATED_CDS"/>
    <property type="molecule type" value="Genomic_DNA"/>
</dbReference>
<reference evidence="4" key="1">
    <citation type="submission" date="2011-08" db="EMBL/GenBank/DDBJ databases">
        <title>The draft genome of Latimeria chalumnae.</title>
        <authorList>
            <person name="Di Palma F."/>
            <person name="Alfoldi J."/>
            <person name="Johnson J."/>
            <person name="Berlin A."/>
            <person name="Gnerre S."/>
            <person name="Jaffe D."/>
            <person name="MacCallum I."/>
            <person name="Young S."/>
            <person name="Walker B.J."/>
            <person name="Lander E."/>
            <person name="Lindblad-Toh K."/>
        </authorList>
    </citation>
    <scope>NUCLEOTIDE SEQUENCE [LARGE SCALE GENOMIC DNA]</scope>
    <source>
        <strain evidence="4">Wild caught</strain>
    </source>
</reference>
<dbReference type="GO" id="GO:0005737">
    <property type="term" value="C:cytoplasm"/>
    <property type="evidence" value="ECO:0007669"/>
    <property type="project" value="InterPro"/>
</dbReference>
<sequence length="182" mass="20206">AESEHAQRMLELDPAQQMKLRERQKFFEEVFQHDVDFYLSAAHLQIEHRRPPIGSISSMEVNVDMLEQLDLLDISDQEALDVFFSSGADDSSVASSLPDEHADEEVCKDGIMLKVPSAAEIKSRMSSTSSISTDPNSHDLSEEGGETPTVQSDEEAEADILLPQTINHIKESFASSQICLPM</sequence>
<reference evidence="3" key="3">
    <citation type="submission" date="2025-09" db="UniProtKB">
        <authorList>
            <consortium name="Ensembl"/>
        </authorList>
    </citation>
    <scope>IDENTIFICATION</scope>
</reference>
<organism evidence="3 4">
    <name type="scientific">Latimeria chalumnae</name>
    <name type="common">Coelacanth</name>
    <dbReference type="NCBI Taxonomy" id="7897"/>
    <lineage>
        <taxon>Eukaryota</taxon>
        <taxon>Metazoa</taxon>
        <taxon>Chordata</taxon>
        <taxon>Craniata</taxon>
        <taxon>Vertebrata</taxon>
        <taxon>Euteleostomi</taxon>
        <taxon>Coelacanthiformes</taxon>
        <taxon>Coelacanthidae</taxon>
        <taxon>Latimeria</taxon>
    </lineage>
</organism>
<dbReference type="Ensembl" id="ENSLACT00000021313.1">
    <property type="protein sequence ID" value="ENSLACP00000021173.1"/>
    <property type="gene ID" value="ENSLACG00000018601.1"/>
</dbReference>
<dbReference type="GeneTree" id="ENSGT00940000165182"/>
<dbReference type="EMBL" id="AFYH01003873">
    <property type="status" value="NOT_ANNOTATED_CDS"/>
    <property type="molecule type" value="Genomic_DNA"/>
</dbReference>
<feature type="region of interest" description="Disordered" evidence="2">
    <location>
        <begin position="121"/>
        <end position="159"/>
    </location>
</feature>
<dbReference type="HOGENOM" id="CLU_097594_0_0_1"/>
<dbReference type="Bgee" id="ENSLACG00000018601">
    <property type="expression patterns" value="Expressed in muscle tissue and 6 other cell types or tissues"/>
</dbReference>
<gene>
    <name evidence="3" type="primary">SI:CH211-253B8.5</name>
</gene>
<evidence type="ECO:0000313" key="4">
    <source>
        <dbReference type="Proteomes" id="UP000008672"/>
    </source>
</evidence>
<dbReference type="EMBL" id="AFYH01003869">
    <property type="status" value="NOT_ANNOTATED_CDS"/>
    <property type="molecule type" value="Genomic_DNA"/>
</dbReference>
<protein>
    <submittedName>
        <fullName evidence="3">Si:ch211-253b8.5</fullName>
    </submittedName>
</protein>
<evidence type="ECO:0000313" key="3">
    <source>
        <dbReference type="Ensembl" id="ENSLACP00000021173.1"/>
    </source>
</evidence>
<reference evidence="3" key="2">
    <citation type="submission" date="2025-08" db="UniProtKB">
        <authorList>
            <consortium name="Ensembl"/>
        </authorList>
    </citation>
    <scope>IDENTIFICATION</scope>
</reference>
<dbReference type="PANTHER" id="PTHR16294:SF7">
    <property type="entry name" value="DYSBINDIN DOMAIN-CONTAINING PROTEIN 2"/>
    <property type="match status" value="1"/>
</dbReference>
<keyword evidence="4" id="KW-1185">Reference proteome</keyword>
<proteinExistence type="inferred from homology"/>
<dbReference type="EMBL" id="AFYH01003870">
    <property type="status" value="NOT_ANNOTATED_CDS"/>
    <property type="molecule type" value="Genomic_DNA"/>
</dbReference>
<dbReference type="InterPro" id="IPR007531">
    <property type="entry name" value="Dysbindin"/>
</dbReference>
<feature type="compositionally biased region" description="Low complexity" evidence="2">
    <location>
        <begin position="124"/>
        <end position="135"/>
    </location>
</feature>
<evidence type="ECO:0000256" key="2">
    <source>
        <dbReference type="SAM" id="MobiDB-lite"/>
    </source>
</evidence>
<dbReference type="PANTHER" id="PTHR16294">
    <property type="entry name" value="DYSTROBREVIN BINDING PROTEIN 1 DYSBINDIN"/>
    <property type="match status" value="1"/>
</dbReference>
<dbReference type="EMBL" id="AFYH01003868">
    <property type="status" value="NOT_ANNOTATED_CDS"/>
    <property type="molecule type" value="Genomic_DNA"/>
</dbReference>
<name>H3BH02_LATCH</name>
<dbReference type="Pfam" id="PF04440">
    <property type="entry name" value="Dysbindin"/>
    <property type="match status" value="1"/>
</dbReference>